<dbReference type="SUPFAM" id="SSF46689">
    <property type="entry name" value="Homeodomain-like"/>
    <property type="match status" value="2"/>
</dbReference>
<keyword evidence="2" id="KW-0963">Cytoplasm</keyword>
<dbReference type="Gene3D" id="1.10.10.60">
    <property type="entry name" value="Homeodomain-like"/>
    <property type="match status" value="2"/>
</dbReference>
<feature type="domain" description="HTH araC/xylS-type" evidence="9">
    <location>
        <begin position="428"/>
        <end position="526"/>
    </location>
</feature>
<dbReference type="InterPro" id="IPR018060">
    <property type="entry name" value="HTH_AraC"/>
</dbReference>
<dbReference type="Gene3D" id="3.40.50.2300">
    <property type="match status" value="1"/>
</dbReference>
<keyword evidence="5" id="KW-0805">Transcription regulation</keyword>
<evidence type="ECO:0000259" key="9">
    <source>
        <dbReference type="PROSITE" id="PS01124"/>
    </source>
</evidence>
<evidence type="ECO:0000256" key="4">
    <source>
        <dbReference type="ARBA" id="ARBA00023012"/>
    </source>
</evidence>
<dbReference type="GO" id="GO:0043565">
    <property type="term" value="F:sequence-specific DNA binding"/>
    <property type="evidence" value="ECO:0007669"/>
    <property type="project" value="InterPro"/>
</dbReference>
<dbReference type="Pfam" id="PF00072">
    <property type="entry name" value="Response_reg"/>
    <property type="match status" value="1"/>
</dbReference>
<evidence type="ECO:0000256" key="8">
    <source>
        <dbReference type="PROSITE-ProRule" id="PRU00169"/>
    </source>
</evidence>
<keyword evidence="4" id="KW-0902">Two-component regulatory system</keyword>
<evidence type="ECO:0000256" key="7">
    <source>
        <dbReference type="ARBA" id="ARBA00023163"/>
    </source>
</evidence>
<keyword evidence="6" id="KW-0238">DNA-binding</keyword>
<dbReference type="Pfam" id="PF12833">
    <property type="entry name" value="HTH_18"/>
    <property type="match status" value="1"/>
</dbReference>
<dbReference type="PANTHER" id="PTHR42713:SF3">
    <property type="entry name" value="TRANSCRIPTIONAL REGULATORY PROTEIN HPTR"/>
    <property type="match status" value="1"/>
</dbReference>
<name>A0A7G5C0V5_9BACL</name>
<dbReference type="SMART" id="SM00342">
    <property type="entry name" value="HTH_ARAC"/>
    <property type="match status" value="1"/>
</dbReference>
<dbReference type="GO" id="GO:0003700">
    <property type="term" value="F:DNA-binding transcription factor activity"/>
    <property type="evidence" value="ECO:0007669"/>
    <property type="project" value="InterPro"/>
</dbReference>
<evidence type="ECO:0000256" key="5">
    <source>
        <dbReference type="ARBA" id="ARBA00023015"/>
    </source>
</evidence>
<proteinExistence type="predicted"/>
<evidence type="ECO:0000256" key="2">
    <source>
        <dbReference type="ARBA" id="ARBA00022490"/>
    </source>
</evidence>
<dbReference type="Proteomes" id="UP000515679">
    <property type="component" value="Chromosome"/>
</dbReference>
<evidence type="ECO:0000256" key="3">
    <source>
        <dbReference type="ARBA" id="ARBA00022553"/>
    </source>
</evidence>
<dbReference type="AlphaFoldDB" id="A0A7G5C0V5"/>
<dbReference type="PROSITE" id="PS01124">
    <property type="entry name" value="HTH_ARAC_FAMILY_2"/>
    <property type="match status" value="1"/>
</dbReference>
<keyword evidence="12" id="KW-1185">Reference proteome</keyword>
<dbReference type="InterPro" id="IPR011006">
    <property type="entry name" value="CheY-like_superfamily"/>
</dbReference>
<feature type="domain" description="Response regulatory" evidence="10">
    <location>
        <begin position="3"/>
        <end position="120"/>
    </location>
</feature>
<dbReference type="PROSITE" id="PS50110">
    <property type="entry name" value="RESPONSE_REGULATORY"/>
    <property type="match status" value="1"/>
</dbReference>
<keyword evidence="7" id="KW-0804">Transcription</keyword>
<dbReference type="GO" id="GO:0005737">
    <property type="term" value="C:cytoplasm"/>
    <property type="evidence" value="ECO:0007669"/>
    <property type="project" value="UniProtKB-SubCell"/>
</dbReference>
<evidence type="ECO:0000313" key="11">
    <source>
        <dbReference type="EMBL" id="QMV42839.1"/>
    </source>
</evidence>
<evidence type="ECO:0000259" key="10">
    <source>
        <dbReference type="PROSITE" id="PS50110"/>
    </source>
</evidence>
<evidence type="ECO:0000256" key="1">
    <source>
        <dbReference type="ARBA" id="ARBA00004496"/>
    </source>
</evidence>
<gene>
    <name evidence="11" type="ORF">FPL14_17825</name>
</gene>
<dbReference type="RefSeq" id="WP_182299065.1">
    <property type="nucleotide sequence ID" value="NZ_CP041969.1"/>
</dbReference>
<reference evidence="11 12" key="1">
    <citation type="submission" date="2019-07" db="EMBL/GenBank/DDBJ databases">
        <authorList>
            <person name="Kim J.K."/>
            <person name="Cheong H.-M."/>
            <person name="Choi Y."/>
            <person name="Hwang K.J."/>
            <person name="Lee S."/>
            <person name="Choi C."/>
        </authorList>
    </citation>
    <scope>NUCLEOTIDE SEQUENCE [LARGE SCALE GENOMIC DNA]</scope>
    <source>
        <strain evidence="11 12">KS 22</strain>
    </source>
</reference>
<feature type="modified residue" description="4-aspartylphosphate" evidence="8">
    <location>
        <position position="55"/>
    </location>
</feature>
<dbReference type="InterPro" id="IPR001789">
    <property type="entry name" value="Sig_transdc_resp-reg_receiver"/>
</dbReference>
<dbReference type="CDD" id="cd17536">
    <property type="entry name" value="REC_YesN-like"/>
    <property type="match status" value="1"/>
</dbReference>
<dbReference type="KEGG" id="cchl:FPL14_17825"/>
<evidence type="ECO:0000313" key="12">
    <source>
        <dbReference type="Proteomes" id="UP000515679"/>
    </source>
</evidence>
<dbReference type="SMART" id="SM00448">
    <property type="entry name" value="REC"/>
    <property type="match status" value="1"/>
</dbReference>
<dbReference type="PANTHER" id="PTHR42713">
    <property type="entry name" value="HISTIDINE KINASE-RELATED"/>
    <property type="match status" value="1"/>
</dbReference>
<dbReference type="InterPro" id="IPR051552">
    <property type="entry name" value="HptR"/>
</dbReference>
<dbReference type="GO" id="GO:0000160">
    <property type="term" value="P:phosphorelay signal transduction system"/>
    <property type="evidence" value="ECO:0007669"/>
    <property type="project" value="UniProtKB-KW"/>
</dbReference>
<evidence type="ECO:0000256" key="6">
    <source>
        <dbReference type="ARBA" id="ARBA00023125"/>
    </source>
</evidence>
<organism evidence="11 12">
    <name type="scientific">Cohnella cholangitidis</name>
    <dbReference type="NCBI Taxonomy" id="2598458"/>
    <lineage>
        <taxon>Bacteria</taxon>
        <taxon>Bacillati</taxon>
        <taxon>Bacillota</taxon>
        <taxon>Bacilli</taxon>
        <taxon>Bacillales</taxon>
        <taxon>Paenibacillaceae</taxon>
        <taxon>Cohnella</taxon>
    </lineage>
</organism>
<sequence>MRQVIIVDDERWIRRGLIGAIPWDEMGLELAGEAGDGQDAYDLAIEKKPDLLFLDMRMPGLDGKQLLGMLKRDLPDLLTIVVSGYSDFEYTSEAIRCGAFDYLLKPVKKEELIAVLGKVTSKLDERDAIHREKQVGPGENWLWNALFYSEQPIQSMLERGIQPPVEWKNHPFILLVALPDRFCDRYETEQHVAYLQKKLAADRGFYFNGSWDFALATVLGGTGEIVITVAGRSGALNSKELYPFIAFLQNQLKQQADVSYSVGVIDKVESVATIQQAYKQAKQLLAGKKLGDAGAILLSTPDPEQRSRMIQYPQHKEDVMLLTLQTGNEEAAYAEFNRFFEAISGDGMTVDHLQRCASMLVHSIERMLQAAHSSLEEIGGKGPIGYTELIQVRNDAVSIREIFDRYVIPAVISYYSNPRANQGEKIVREIQKLIEVQYAQPLSLQHIAESRFLNPDYLSRLFKKTTGQNFVDYLTDYRIAKSIDYLKYTNHKNYEIASKVGYEDYRYFSQIFKKKTGMTIGEFRSSHGCRLEKT</sequence>
<comment type="subcellular location">
    <subcellularLocation>
        <location evidence="1">Cytoplasm</location>
    </subcellularLocation>
</comment>
<keyword evidence="3 8" id="KW-0597">Phosphoprotein</keyword>
<dbReference type="SUPFAM" id="SSF52172">
    <property type="entry name" value="CheY-like"/>
    <property type="match status" value="1"/>
</dbReference>
<dbReference type="EMBL" id="CP041969">
    <property type="protein sequence ID" value="QMV42839.1"/>
    <property type="molecule type" value="Genomic_DNA"/>
</dbReference>
<protein>
    <submittedName>
        <fullName evidence="11">Response regulator</fullName>
    </submittedName>
</protein>
<accession>A0A7G5C0V5</accession>
<dbReference type="InterPro" id="IPR009057">
    <property type="entry name" value="Homeodomain-like_sf"/>
</dbReference>